<keyword evidence="11" id="KW-0812">Transmembrane</keyword>
<evidence type="ECO:0000313" key="16">
    <source>
        <dbReference type="Proteomes" id="UP000320475"/>
    </source>
</evidence>
<dbReference type="PRINTS" id="PR00756">
    <property type="entry name" value="ALADIPTASE"/>
</dbReference>
<dbReference type="Gene3D" id="2.60.40.1910">
    <property type="match status" value="1"/>
</dbReference>
<dbReference type="PANTHER" id="PTHR11533:SF299">
    <property type="entry name" value="AMINOPEPTIDASE"/>
    <property type="match status" value="1"/>
</dbReference>
<feature type="domain" description="ERAP1-like C-terminal" evidence="13">
    <location>
        <begin position="712"/>
        <end position="1014"/>
    </location>
</feature>
<dbReference type="InterPro" id="IPR001930">
    <property type="entry name" value="Peptidase_M1"/>
</dbReference>
<accession>A0A507D4Y9</accession>
<evidence type="ECO:0000256" key="9">
    <source>
        <dbReference type="PIRSR" id="PIRSR634016-4"/>
    </source>
</evidence>
<dbReference type="InterPro" id="IPR027268">
    <property type="entry name" value="Peptidase_M4/M1_CTD_sf"/>
</dbReference>
<evidence type="ECO:0000256" key="8">
    <source>
        <dbReference type="PIRSR" id="PIRSR634016-3"/>
    </source>
</evidence>
<evidence type="ECO:0000313" key="15">
    <source>
        <dbReference type="EMBL" id="TPX46484.1"/>
    </source>
</evidence>
<feature type="site" description="Transition state stabilizer" evidence="9">
    <location>
        <position position="566"/>
    </location>
</feature>
<keyword evidence="6" id="KW-0482">Metalloprotease</keyword>
<feature type="compositionally biased region" description="Low complexity" evidence="10">
    <location>
        <begin position="7"/>
        <end position="23"/>
    </location>
</feature>
<dbReference type="VEuPathDB" id="FungiDB:SeMB42_g03352"/>
<dbReference type="GO" id="GO:0005615">
    <property type="term" value="C:extracellular space"/>
    <property type="evidence" value="ECO:0007669"/>
    <property type="project" value="TreeGrafter"/>
</dbReference>
<keyword evidence="5 8" id="KW-0862">Zinc</keyword>
<feature type="transmembrane region" description="Helical" evidence="11">
    <location>
        <begin position="110"/>
        <end position="133"/>
    </location>
</feature>
<evidence type="ECO:0000259" key="12">
    <source>
        <dbReference type="Pfam" id="PF01433"/>
    </source>
</evidence>
<keyword evidence="11" id="KW-0472">Membrane</keyword>
<feature type="binding site" evidence="8">
    <location>
        <position position="482"/>
    </location>
    <ligand>
        <name>Zn(2+)</name>
        <dbReference type="ChEBI" id="CHEBI:29105"/>
        <note>catalytic</note>
    </ligand>
</feature>
<dbReference type="GO" id="GO:0016020">
    <property type="term" value="C:membrane"/>
    <property type="evidence" value="ECO:0007669"/>
    <property type="project" value="TreeGrafter"/>
</dbReference>
<evidence type="ECO:0000256" key="11">
    <source>
        <dbReference type="SAM" id="Phobius"/>
    </source>
</evidence>
<dbReference type="GO" id="GO:0070006">
    <property type="term" value="F:metalloaminopeptidase activity"/>
    <property type="evidence" value="ECO:0007669"/>
    <property type="project" value="TreeGrafter"/>
</dbReference>
<keyword evidence="3 8" id="KW-0479">Metal-binding</keyword>
<evidence type="ECO:0000256" key="1">
    <source>
        <dbReference type="ARBA" id="ARBA00010136"/>
    </source>
</evidence>
<feature type="compositionally biased region" description="Pro residues" evidence="10">
    <location>
        <begin position="142"/>
        <end position="152"/>
    </location>
</feature>
<evidence type="ECO:0000256" key="2">
    <source>
        <dbReference type="ARBA" id="ARBA00022670"/>
    </source>
</evidence>
<feature type="binding site" evidence="8">
    <location>
        <position position="486"/>
    </location>
    <ligand>
        <name>Zn(2+)</name>
        <dbReference type="ChEBI" id="CHEBI:29105"/>
        <note>catalytic</note>
    </ligand>
</feature>
<dbReference type="InterPro" id="IPR045357">
    <property type="entry name" value="Aminopeptidase_N-like_N"/>
</dbReference>
<dbReference type="InterPro" id="IPR034016">
    <property type="entry name" value="M1_APN-typ"/>
</dbReference>
<dbReference type="AlphaFoldDB" id="A0A507D4Y9"/>
<dbReference type="Gene3D" id="2.60.40.1730">
    <property type="entry name" value="tricorn interacting facor f3 domain"/>
    <property type="match status" value="1"/>
</dbReference>
<dbReference type="GO" id="GO:0042277">
    <property type="term" value="F:peptide binding"/>
    <property type="evidence" value="ECO:0007669"/>
    <property type="project" value="TreeGrafter"/>
</dbReference>
<feature type="domain" description="Peptidase M1 membrane alanine aminopeptidase" evidence="12">
    <location>
        <begin position="408"/>
        <end position="634"/>
    </location>
</feature>
<dbReference type="GO" id="GO:0043171">
    <property type="term" value="P:peptide catabolic process"/>
    <property type="evidence" value="ECO:0007669"/>
    <property type="project" value="TreeGrafter"/>
</dbReference>
<evidence type="ECO:0000256" key="4">
    <source>
        <dbReference type="ARBA" id="ARBA00022801"/>
    </source>
</evidence>
<evidence type="ECO:0000256" key="3">
    <source>
        <dbReference type="ARBA" id="ARBA00022723"/>
    </source>
</evidence>
<feature type="binding site" evidence="8">
    <location>
        <position position="505"/>
    </location>
    <ligand>
        <name>Zn(2+)</name>
        <dbReference type="ChEBI" id="CHEBI:29105"/>
        <note>catalytic</note>
    </ligand>
</feature>
<gene>
    <name evidence="15" type="ORF">SeLEV6574_g03224</name>
</gene>
<dbReference type="CDD" id="cd09601">
    <property type="entry name" value="M1_APN-Q_like"/>
    <property type="match status" value="1"/>
</dbReference>
<dbReference type="Pfam" id="PF17900">
    <property type="entry name" value="Peptidase_M1_N"/>
    <property type="match status" value="1"/>
</dbReference>
<feature type="region of interest" description="Disordered" evidence="10">
    <location>
        <begin position="139"/>
        <end position="161"/>
    </location>
</feature>
<feature type="domain" description="Aminopeptidase N-like N-terminal" evidence="14">
    <location>
        <begin position="171"/>
        <end position="368"/>
    </location>
</feature>
<sequence length="1073" mass="118393">MAGQVGPASASASATPPSQPSEAETVSTSQSHEVVVDSATPGKGSSFKKRLGTMISVGNGVSNRLYAQAQATSTSSSLSPPVEGSETDPLIPRIARLEESTEAKRRRIRLIVINSALVLLSIAAALVIVVFFLRKASGSEPLPSPPPQPPGDVPGDSPNQPIQKRLPNWLVPYQYDLDILADIGQGTFAGIVHIYTSIIRPTDKVLFHAVGLQIKESSVVSATDVPLQNRKTADVVEYDPTSQTHTMQLPTLLQAGNYTIRIEYAGIMQKIGNYYGFFQSEYYDRTAKVHRIGATHFETTGARYAYPCMDEPALKARFNINITAEQQFTVLSNAAEVKNMLVDHLEDGHGRKWIKHIFHTTPPMSTYLAAWVVGELDNLRATTHNTTSPITVTVYSQLGRAFEGAYALFLSLDILDTFEALLAMPLPLNKLDMVPIPDFPFEGMENLGLIIFDDGALSVNSKYATTAEVELRTQDTALLVAHEIAHQYFGDMKTQNWWNEIFLAEGLAEFYQFKGAATDLALTIQPQFVKYEHIPAFKADVSRFAHPLVPNAADTIPVYSFDEITYDKGASLLRMLESWMGGHDEACGPFCRGIQNYVAAGSSVRSVEDMWSALEGARKDLNSQFTIADIMEGWIRQPHTPLLTVENATNSFVINQQPLTLDKDSDFVYTWTVPLEYTEIPDNGSSTRPATVTAVMSPNTSFTVKHGDGNGLFLVNPHRVGLYRVNYPHQLWTRLAQSTDVLSIPERAGLVSDALHFLSTRRLDATPALDTTLFLKKELDSTVWAAAVEGFWVLDASVGMHPTAIVLKNYIKTLVGPVAAELRWVEPVRNVTQPRAAHQRALTRGIVFPVAAWVGETLVLSGAQEYFDMLTTANLTEVLDLPPFTDQVMVNTIYIAVVKYGGPKAFDLIWKNYTTPIDRNPGLLPGDLLTALSWTPDTTNQVKLLGLLPSRPLEEQIKALDALNSASILGHTLVWEYIKTRLDIFNKRPSKALTVLAGSVVSRFSPGLVNEAIQLVENAIPGRPWYDIDWNDGRETSLFLGIRKGIERALVAAKFRDEKRAEVLDWLILNLSE</sequence>
<evidence type="ECO:0000256" key="10">
    <source>
        <dbReference type="SAM" id="MobiDB-lite"/>
    </source>
</evidence>
<dbReference type="GO" id="GO:0005737">
    <property type="term" value="C:cytoplasm"/>
    <property type="evidence" value="ECO:0007669"/>
    <property type="project" value="TreeGrafter"/>
</dbReference>
<keyword evidence="11" id="KW-1133">Transmembrane helix</keyword>
<evidence type="ECO:0008006" key="17">
    <source>
        <dbReference type="Google" id="ProtNLM"/>
    </source>
</evidence>
<protein>
    <recommendedName>
        <fullName evidence="17">Aminopeptidase</fullName>
    </recommendedName>
</protein>
<dbReference type="Gene3D" id="1.25.50.20">
    <property type="match status" value="1"/>
</dbReference>
<dbReference type="Gene3D" id="1.10.390.10">
    <property type="entry name" value="Neutral Protease Domain 2"/>
    <property type="match status" value="1"/>
</dbReference>
<dbReference type="PANTHER" id="PTHR11533">
    <property type="entry name" value="PROTEASE M1 ZINC METALLOPROTEASE"/>
    <property type="match status" value="1"/>
</dbReference>
<dbReference type="InterPro" id="IPR014782">
    <property type="entry name" value="Peptidase_M1_dom"/>
</dbReference>
<evidence type="ECO:0000256" key="6">
    <source>
        <dbReference type="ARBA" id="ARBA00023049"/>
    </source>
</evidence>
<name>A0A507D4Y9_9FUNG</name>
<dbReference type="InterPro" id="IPR050344">
    <property type="entry name" value="Peptidase_M1_aminopeptidases"/>
</dbReference>
<dbReference type="SUPFAM" id="SSF55486">
    <property type="entry name" value="Metalloproteases ('zincins'), catalytic domain"/>
    <property type="match status" value="1"/>
</dbReference>
<dbReference type="OrthoDB" id="10031169at2759"/>
<dbReference type="Pfam" id="PF11838">
    <property type="entry name" value="ERAP1_C"/>
    <property type="match status" value="1"/>
</dbReference>
<dbReference type="InterPro" id="IPR024571">
    <property type="entry name" value="ERAP1-like_C_dom"/>
</dbReference>
<keyword evidence="2" id="KW-0645">Protease</keyword>
<comment type="caution">
    <text evidence="15">The sequence shown here is derived from an EMBL/GenBank/DDBJ whole genome shotgun (WGS) entry which is preliminary data.</text>
</comment>
<dbReference type="Pfam" id="PF01433">
    <property type="entry name" value="Peptidase_M1"/>
    <property type="match status" value="1"/>
</dbReference>
<proteinExistence type="inferred from homology"/>
<dbReference type="GO" id="GO:0006508">
    <property type="term" value="P:proteolysis"/>
    <property type="evidence" value="ECO:0007669"/>
    <property type="project" value="UniProtKB-KW"/>
</dbReference>
<comment type="cofactor">
    <cofactor evidence="8">
        <name>Zn(2+)</name>
        <dbReference type="ChEBI" id="CHEBI:29105"/>
    </cofactor>
    <text evidence="8">Binds 1 zinc ion per subunit.</text>
</comment>
<organism evidence="15 16">
    <name type="scientific">Synchytrium endobioticum</name>
    <dbReference type="NCBI Taxonomy" id="286115"/>
    <lineage>
        <taxon>Eukaryota</taxon>
        <taxon>Fungi</taxon>
        <taxon>Fungi incertae sedis</taxon>
        <taxon>Chytridiomycota</taxon>
        <taxon>Chytridiomycota incertae sedis</taxon>
        <taxon>Chytridiomycetes</taxon>
        <taxon>Synchytriales</taxon>
        <taxon>Synchytriaceae</taxon>
        <taxon>Synchytrium</taxon>
    </lineage>
</organism>
<comment type="similarity">
    <text evidence="1">Belongs to the peptidase M1 family.</text>
</comment>
<evidence type="ECO:0000259" key="13">
    <source>
        <dbReference type="Pfam" id="PF11838"/>
    </source>
</evidence>
<evidence type="ECO:0000256" key="5">
    <source>
        <dbReference type="ARBA" id="ARBA00022833"/>
    </source>
</evidence>
<dbReference type="SUPFAM" id="SSF63737">
    <property type="entry name" value="Leukotriene A4 hydrolase N-terminal domain"/>
    <property type="match status" value="1"/>
</dbReference>
<dbReference type="Proteomes" id="UP000320475">
    <property type="component" value="Unassembled WGS sequence"/>
</dbReference>
<keyword evidence="4" id="KW-0378">Hydrolase</keyword>
<dbReference type="GO" id="GO:0008270">
    <property type="term" value="F:zinc ion binding"/>
    <property type="evidence" value="ECO:0007669"/>
    <property type="project" value="InterPro"/>
</dbReference>
<dbReference type="EMBL" id="QEAM01000103">
    <property type="protein sequence ID" value="TPX46484.1"/>
    <property type="molecule type" value="Genomic_DNA"/>
</dbReference>
<feature type="active site" description="Proton acceptor" evidence="7">
    <location>
        <position position="483"/>
    </location>
</feature>
<feature type="region of interest" description="Disordered" evidence="10">
    <location>
        <begin position="1"/>
        <end position="48"/>
    </location>
</feature>
<evidence type="ECO:0000259" key="14">
    <source>
        <dbReference type="Pfam" id="PF17900"/>
    </source>
</evidence>
<dbReference type="InterPro" id="IPR042097">
    <property type="entry name" value="Aminopeptidase_N-like_N_sf"/>
</dbReference>
<evidence type="ECO:0000256" key="7">
    <source>
        <dbReference type="PIRSR" id="PIRSR634016-1"/>
    </source>
</evidence>
<reference evidence="15 16" key="1">
    <citation type="journal article" date="2019" name="Sci. Rep.">
        <title>Comparative genomics of chytrid fungi reveal insights into the obligate biotrophic and pathogenic lifestyle of Synchytrium endobioticum.</title>
        <authorList>
            <person name="van de Vossenberg B.T.L.H."/>
            <person name="Warris S."/>
            <person name="Nguyen H.D.T."/>
            <person name="van Gent-Pelzer M.P.E."/>
            <person name="Joly D.L."/>
            <person name="van de Geest H.C."/>
            <person name="Bonants P.J.M."/>
            <person name="Smith D.S."/>
            <person name="Levesque C.A."/>
            <person name="van der Lee T.A.J."/>
        </authorList>
    </citation>
    <scope>NUCLEOTIDE SEQUENCE [LARGE SCALE GENOMIC DNA]</scope>
    <source>
        <strain evidence="15 16">LEV6574</strain>
    </source>
</reference>